<name>A0A1S9P6U6_9SPHI</name>
<dbReference type="PANTHER" id="PTHR46438">
    <property type="entry name" value="ALPHA/BETA-HYDROLASES SUPERFAMILY PROTEIN"/>
    <property type="match status" value="1"/>
</dbReference>
<accession>A0A1S9P6U6</accession>
<protein>
    <submittedName>
        <fullName evidence="2">Alpha/beta hydrolase</fullName>
    </submittedName>
</protein>
<dbReference type="PRINTS" id="PR00111">
    <property type="entry name" value="ABHYDROLASE"/>
</dbReference>
<dbReference type="Proteomes" id="UP000189739">
    <property type="component" value="Unassembled WGS sequence"/>
</dbReference>
<dbReference type="RefSeq" id="WP_238381902.1">
    <property type="nucleotide sequence ID" value="NZ_MBTF01000039.1"/>
</dbReference>
<sequence length="234" mass="26371">MKQTIILLHGLFGGLSNWHGVIKYFEGRYNILVPQLPLYQKHEGDTVEYLVNFLVETVEEAGAQQVVLVGNSLGGHIAIRYAHRSPHRVSKMVLTGSSGLYENMQAGSYLRRSNYAYLKERIAATFYDAALATDELVAEVMQVTTDTYKCLCIVKAAKATQRDKVLGILAEIETPVLLIWGNNDTITPPDVARHFWDNLPDARLVMLNNCGHAPMMERPDEFNKTLEDFLNEEE</sequence>
<dbReference type="PANTHER" id="PTHR46438:SF11">
    <property type="entry name" value="LIPASE-RELATED"/>
    <property type="match status" value="1"/>
</dbReference>
<keyword evidence="2" id="KW-0378">Hydrolase</keyword>
<gene>
    <name evidence="2" type="ORF">BC343_19165</name>
</gene>
<dbReference type="GO" id="GO:0016787">
    <property type="term" value="F:hydrolase activity"/>
    <property type="evidence" value="ECO:0007669"/>
    <property type="project" value="UniProtKB-KW"/>
</dbReference>
<organism evidence="2 3">
    <name type="scientific">Mucilaginibacter pedocola</name>
    <dbReference type="NCBI Taxonomy" id="1792845"/>
    <lineage>
        <taxon>Bacteria</taxon>
        <taxon>Pseudomonadati</taxon>
        <taxon>Bacteroidota</taxon>
        <taxon>Sphingobacteriia</taxon>
        <taxon>Sphingobacteriales</taxon>
        <taxon>Sphingobacteriaceae</taxon>
        <taxon>Mucilaginibacter</taxon>
    </lineage>
</organism>
<feature type="domain" description="AB hydrolase-1" evidence="1">
    <location>
        <begin position="5"/>
        <end position="224"/>
    </location>
</feature>
<dbReference type="InterPro" id="IPR029058">
    <property type="entry name" value="AB_hydrolase_fold"/>
</dbReference>
<proteinExistence type="predicted"/>
<evidence type="ECO:0000313" key="2">
    <source>
        <dbReference type="EMBL" id="OOQ56557.1"/>
    </source>
</evidence>
<dbReference type="InterPro" id="IPR000073">
    <property type="entry name" value="AB_hydrolase_1"/>
</dbReference>
<comment type="caution">
    <text evidence="2">The sequence shown here is derived from an EMBL/GenBank/DDBJ whole genome shotgun (WGS) entry which is preliminary data.</text>
</comment>
<evidence type="ECO:0000313" key="3">
    <source>
        <dbReference type="Proteomes" id="UP000189739"/>
    </source>
</evidence>
<dbReference type="STRING" id="1792845.BC343_19165"/>
<dbReference type="SUPFAM" id="SSF53474">
    <property type="entry name" value="alpha/beta-Hydrolases"/>
    <property type="match status" value="1"/>
</dbReference>
<dbReference type="Pfam" id="PF12697">
    <property type="entry name" value="Abhydrolase_6"/>
    <property type="match status" value="1"/>
</dbReference>
<keyword evidence="3" id="KW-1185">Reference proteome</keyword>
<dbReference type="AlphaFoldDB" id="A0A1S9P6U6"/>
<reference evidence="2 3" key="1">
    <citation type="submission" date="2016-07" db="EMBL/GenBank/DDBJ databases">
        <title>Genomic analysis of zinc-resistant bacterium Mucilaginibacter pedocola TBZ30.</title>
        <authorList>
            <person name="Huang J."/>
            <person name="Tang J."/>
        </authorList>
    </citation>
    <scope>NUCLEOTIDE SEQUENCE [LARGE SCALE GENOMIC DNA]</scope>
    <source>
        <strain evidence="2 3">TBZ30</strain>
    </source>
</reference>
<dbReference type="EMBL" id="MBTF01000039">
    <property type="protein sequence ID" value="OOQ56557.1"/>
    <property type="molecule type" value="Genomic_DNA"/>
</dbReference>
<dbReference type="Gene3D" id="3.40.50.1820">
    <property type="entry name" value="alpha/beta hydrolase"/>
    <property type="match status" value="1"/>
</dbReference>
<evidence type="ECO:0000259" key="1">
    <source>
        <dbReference type="Pfam" id="PF12697"/>
    </source>
</evidence>